<reference evidence="6" key="1">
    <citation type="submission" date="2021-03" db="EMBL/GenBank/DDBJ databases">
        <title>Antimicrobial resistance genes in bacteria isolated from Japanese honey, and their potential for conferring macrolide and lincosamide resistance in the American foulbrood pathogen Paenibacillus larvae.</title>
        <authorList>
            <person name="Okamoto M."/>
            <person name="Kumagai M."/>
            <person name="Kanamori H."/>
            <person name="Takamatsu D."/>
        </authorList>
    </citation>
    <scope>NUCLEOTIDE SEQUENCE</scope>
    <source>
        <strain evidence="6">J2TS6</strain>
    </source>
</reference>
<accession>A0A919XH93</accession>
<proteinExistence type="inferred from homology"/>
<dbReference type="FunFam" id="1.10.10.10:FF:000001">
    <property type="entry name" value="LysR family transcriptional regulator"/>
    <property type="match status" value="1"/>
</dbReference>
<dbReference type="PANTHER" id="PTHR30346:SF0">
    <property type="entry name" value="HCA OPERON TRANSCRIPTIONAL ACTIVATOR HCAR"/>
    <property type="match status" value="1"/>
</dbReference>
<comment type="caution">
    <text evidence="6">The sequence shown here is derived from an EMBL/GenBank/DDBJ whole genome shotgun (WGS) entry which is preliminary data.</text>
</comment>
<dbReference type="InterPro" id="IPR000847">
    <property type="entry name" value="LysR_HTH_N"/>
</dbReference>
<dbReference type="RefSeq" id="WP_160040380.1">
    <property type="nucleotide sequence ID" value="NZ_BORQ01000001.1"/>
</dbReference>
<evidence type="ECO:0000256" key="1">
    <source>
        <dbReference type="ARBA" id="ARBA00009437"/>
    </source>
</evidence>
<evidence type="ECO:0000313" key="6">
    <source>
        <dbReference type="EMBL" id="GIO30348.1"/>
    </source>
</evidence>
<evidence type="ECO:0000259" key="5">
    <source>
        <dbReference type="PROSITE" id="PS50931"/>
    </source>
</evidence>
<evidence type="ECO:0000313" key="7">
    <source>
        <dbReference type="Proteomes" id="UP000679779"/>
    </source>
</evidence>
<protein>
    <submittedName>
        <fullName evidence="6">LysR family transcriptional regulator</fullName>
    </submittedName>
</protein>
<gene>
    <name evidence="6" type="ORF">J2TS6_14890</name>
</gene>
<comment type="similarity">
    <text evidence="1">Belongs to the LysR transcriptional regulatory family.</text>
</comment>
<dbReference type="GO" id="GO:0032993">
    <property type="term" value="C:protein-DNA complex"/>
    <property type="evidence" value="ECO:0007669"/>
    <property type="project" value="TreeGrafter"/>
</dbReference>
<evidence type="ECO:0000256" key="4">
    <source>
        <dbReference type="ARBA" id="ARBA00023163"/>
    </source>
</evidence>
<dbReference type="SUPFAM" id="SSF53850">
    <property type="entry name" value="Periplasmic binding protein-like II"/>
    <property type="match status" value="1"/>
</dbReference>
<keyword evidence="3" id="KW-0238">DNA-binding</keyword>
<dbReference type="EMBL" id="BORQ01000001">
    <property type="protein sequence ID" value="GIO30348.1"/>
    <property type="molecule type" value="Genomic_DNA"/>
</dbReference>
<dbReference type="Gene3D" id="3.40.190.290">
    <property type="match status" value="1"/>
</dbReference>
<dbReference type="PRINTS" id="PR00039">
    <property type="entry name" value="HTHLYSR"/>
</dbReference>
<dbReference type="InterPro" id="IPR036388">
    <property type="entry name" value="WH-like_DNA-bd_sf"/>
</dbReference>
<dbReference type="PROSITE" id="PS50931">
    <property type="entry name" value="HTH_LYSR"/>
    <property type="match status" value="1"/>
</dbReference>
<dbReference type="GO" id="GO:0003677">
    <property type="term" value="F:DNA binding"/>
    <property type="evidence" value="ECO:0007669"/>
    <property type="project" value="UniProtKB-KW"/>
</dbReference>
<dbReference type="SUPFAM" id="SSF46785">
    <property type="entry name" value="Winged helix' DNA-binding domain"/>
    <property type="match status" value="1"/>
</dbReference>
<dbReference type="Proteomes" id="UP000679779">
    <property type="component" value="Unassembled WGS sequence"/>
</dbReference>
<dbReference type="AlphaFoldDB" id="A0A919XH93"/>
<organism evidence="6 7">
    <name type="scientific">Paenibacillus albilobatus</name>
    <dbReference type="NCBI Taxonomy" id="2716884"/>
    <lineage>
        <taxon>Bacteria</taxon>
        <taxon>Bacillati</taxon>
        <taxon>Bacillota</taxon>
        <taxon>Bacilli</taxon>
        <taxon>Bacillales</taxon>
        <taxon>Paenibacillaceae</taxon>
        <taxon>Paenibacillus</taxon>
    </lineage>
</organism>
<keyword evidence="7" id="KW-1185">Reference proteome</keyword>
<name>A0A919XH93_9BACL</name>
<dbReference type="InterPro" id="IPR005119">
    <property type="entry name" value="LysR_subst-bd"/>
</dbReference>
<dbReference type="CDD" id="cd05466">
    <property type="entry name" value="PBP2_LTTR_substrate"/>
    <property type="match status" value="1"/>
</dbReference>
<feature type="domain" description="HTH lysR-type" evidence="5">
    <location>
        <begin position="1"/>
        <end position="58"/>
    </location>
</feature>
<keyword evidence="2" id="KW-0805">Transcription regulation</keyword>
<dbReference type="Pfam" id="PF03466">
    <property type="entry name" value="LysR_substrate"/>
    <property type="match status" value="1"/>
</dbReference>
<dbReference type="Pfam" id="PF00126">
    <property type="entry name" value="HTH_1"/>
    <property type="match status" value="1"/>
</dbReference>
<dbReference type="Gene3D" id="1.10.10.10">
    <property type="entry name" value="Winged helix-like DNA-binding domain superfamily/Winged helix DNA-binding domain"/>
    <property type="match status" value="1"/>
</dbReference>
<evidence type="ECO:0000256" key="2">
    <source>
        <dbReference type="ARBA" id="ARBA00023015"/>
    </source>
</evidence>
<keyword evidence="4" id="KW-0804">Transcription</keyword>
<dbReference type="GO" id="GO:0003700">
    <property type="term" value="F:DNA-binding transcription factor activity"/>
    <property type="evidence" value="ECO:0007669"/>
    <property type="project" value="InterPro"/>
</dbReference>
<sequence length="304" mass="34360">MTLQQLKYVIEVANRGSMNEAAKRLFISQPSLSNAIKELETELRITIFERTNKGITLSKEGAEFLGYARQVIEQAELLEGRYLNAKPAPQHFSVSTQHYAFAVNAFVNLVREYGQEEYELALRETKTHEIIQDVKTQRSEIGILYLNEFNSKVINRLLKDASLKFTSLFTAKPHIFISIHNPLAKQSIVTIDQLEEYPYLSFEQGEYNSFHFSEEILSTLSHPKSIRVNDRATLFNLLIGLNGYTISTGVLSADLNGNEIIPVPLDCEESINVGWICHQNAALSKLALAYIDALHEAIGDNHQD</sequence>
<dbReference type="InterPro" id="IPR036390">
    <property type="entry name" value="WH_DNA-bd_sf"/>
</dbReference>
<dbReference type="PANTHER" id="PTHR30346">
    <property type="entry name" value="TRANSCRIPTIONAL DUAL REGULATOR HCAR-RELATED"/>
    <property type="match status" value="1"/>
</dbReference>
<evidence type="ECO:0000256" key="3">
    <source>
        <dbReference type="ARBA" id="ARBA00023125"/>
    </source>
</evidence>